<evidence type="ECO:0000313" key="5">
    <source>
        <dbReference type="Proteomes" id="UP001652623"/>
    </source>
</evidence>
<dbReference type="InterPro" id="IPR009057">
    <property type="entry name" value="Homeodomain-like_sf"/>
</dbReference>
<evidence type="ECO:0000259" key="4">
    <source>
        <dbReference type="PROSITE" id="PS51294"/>
    </source>
</evidence>
<proteinExistence type="predicted"/>
<dbReference type="PANTHER" id="PTHR47122">
    <property type="entry name" value="MYB-LIKE DNA-BINDING DOMAIN CONTAINING PROTEIN, EXPRESSED"/>
    <property type="match status" value="1"/>
</dbReference>
<dbReference type="PROSITE" id="PS51294">
    <property type="entry name" value="HTH_MYB"/>
    <property type="match status" value="1"/>
</dbReference>
<dbReference type="Gene3D" id="1.10.246.220">
    <property type="match status" value="1"/>
</dbReference>
<gene>
    <name evidence="6" type="primary">LOC107404186</name>
</gene>
<protein>
    <submittedName>
        <fullName evidence="6">Uncharacterized protein LOC107404186 isoform X1</fullName>
    </submittedName>
</protein>
<dbReference type="GeneID" id="107404186"/>
<evidence type="ECO:0000256" key="2">
    <source>
        <dbReference type="ARBA" id="ARBA00023242"/>
    </source>
</evidence>
<dbReference type="RefSeq" id="XP_024924315.2">
    <property type="nucleotide sequence ID" value="XM_025068547.3"/>
</dbReference>
<evidence type="ECO:0000259" key="3">
    <source>
        <dbReference type="PROSITE" id="PS50090"/>
    </source>
</evidence>
<feature type="domain" description="HTH myb-type" evidence="4">
    <location>
        <begin position="454"/>
        <end position="513"/>
    </location>
</feature>
<dbReference type="GO" id="GO:0005634">
    <property type="term" value="C:nucleus"/>
    <property type="evidence" value="ECO:0007669"/>
    <property type="project" value="UniProtKB-SubCell"/>
</dbReference>
<evidence type="ECO:0000313" key="6">
    <source>
        <dbReference type="RefSeq" id="XP_024924315.2"/>
    </source>
</evidence>
<organism evidence="5 6">
    <name type="scientific">Ziziphus jujuba</name>
    <name type="common">Chinese jujube</name>
    <name type="synonym">Ziziphus sativa</name>
    <dbReference type="NCBI Taxonomy" id="326968"/>
    <lineage>
        <taxon>Eukaryota</taxon>
        <taxon>Viridiplantae</taxon>
        <taxon>Streptophyta</taxon>
        <taxon>Embryophyta</taxon>
        <taxon>Tracheophyta</taxon>
        <taxon>Spermatophyta</taxon>
        <taxon>Magnoliopsida</taxon>
        <taxon>eudicotyledons</taxon>
        <taxon>Gunneridae</taxon>
        <taxon>Pentapetalae</taxon>
        <taxon>rosids</taxon>
        <taxon>fabids</taxon>
        <taxon>Rosales</taxon>
        <taxon>Rhamnaceae</taxon>
        <taxon>Paliureae</taxon>
        <taxon>Ziziphus</taxon>
    </lineage>
</organism>
<accession>A0A6P6FRZ6</accession>
<reference evidence="6" key="1">
    <citation type="submission" date="2025-08" db="UniProtKB">
        <authorList>
            <consortium name="RefSeq"/>
        </authorList>
    </citation>
    <scope>IDENTIFICATION</scope>
    <source>
        <tissue evidence="6">Seedling</tissue>
    </source>
</reference>
<dbReference type="Pfam" id="PF00249">
    <property type="entry name" value="Myb_DNA-binding"/>
    <property type="match status" value="1"/>
</dbReference>
<dbReference type="InterPro" id="IPR017930">
    <property type="entry name" value="Myb_dom"/>
</dbReference>
<feature type="domain" description="Myb-like" evidence="3">
    <location>
        <begin position="454"/>
        <end position="509"/>
    </location>
</feature>
<dbReference type="InParanoid" id="A0A6P6FRZ6"/>
<keyword evidence="5" id="KW-1185">Reference proteome</keyword>
<dbReference type="AlphaFoldDB" id="A0A6P6FRZ6"/>
<name>A0A6P6FRZ6_ZIZJJ</name>
<evidence type="ECO:0000256" key="1">
    <source>
        <dbReference type="ARBA" id="ARBA00004123"/>
    </source>
</evidence>
<dbReference type="PANTHER" id="PTHR47122:SF8">
    <property type="entry name" value="MYB-LIKE DOMAIN-CONTAINING PROTEIN"/>
    <property type="match status" value="1"/>
</dbReference>
<dbReference type="SUPFAM" id="SSF46689">
    <property type="entry name" value="Homeodomain-like"/>
    <property type="match status" value="1"/>
</dbReference>
<keyword evidence="2" id="KW-0539">Nucleus</keyword>
<dbReference type="CDD" id="cd11660">
    <property type="entry name" value="SANT_TRF"/>
    <property type="match status" value="1"/>
</dbReference>
<dbReference type="InterPro" id="IPR001005">
    <property type="entry name" value="SANT/Myb"/>
</dbReference>
<sequence>MSKLASDAIPNMFTCKPYKVDPDIPFFTASEDEPGGIEHFLGEPECKDDLVNNLLDLDMFQIQKCFDVEDISGTFDGEIRLDSDTMRPNLTQGEGENLEFLYEMFQGSNNGDVRGQNTLSTSEEFLLDAKYADDTFKLDHGPCKDSYLGNVALQTQSPGIHKRDSASEILDLSSVGDPVFKCMNNHSSLHDHIAVEEVNEAFKNMSEYETSVMDSKWLQQHEIFGLKNYFEMENGLSLMKFDLTTIEHEGKTSSNIDYAASTTEPVIRTLNNENISGNHQVKRKRLTGSELLKTMNSDVRKVELFSFDGEDKAEPLVTQKRSRKPPRRYIEESLDYSSKSSNRKCGMAYRRSKDQFLHVKSQKQKWQNEFQAVQVFPQEDSFDGNCIQVPFDLPMEREHSKKNESFLVKDAEDCKDNRLLCPVDKLDVEALSAESQEDVSEDECMARSYAKGGGRRKRHISWTPSEVVKLVEGVSQCGVGRWTEIKRLLFSSSSHRTSVDLKDKWRNLLRASCTQLQIKEKVENGRKQATNHIPESVLWRVRELAIMHPYPRESRSKVSCTAPAVSSFTAATDNTLVPLSTAV</sequence>
<comment type="subcellular location">
    <subcellularLocation>
        <location evidence="1">Nucleus</location>
    </subcellularLocation>
</comment>
<dbReference type="Proteomes" id="UP001652623">
    <property type="component" value="Chromosome 10"/>
</dbReference>
<dbReference type="PROSITE" id="PS50090">
    <property type="entry name" value="MYB_LIKE"/>
    <property type="match status" value="1"/>
</dbReference>
<dbReference type="SMART" id="SM00717">
    <property type="entry name" value="SANT"/>
    <property type="match status" value="1"/>
</dbReference>